<dbReference type="SUPFAM" id="SSF53474">
    <property type="entry name" value="alpha/beta-Hydrolases"/>
    <property type="match status" value="1"/>
</dbReference>
<evidence type="ECO:0000313" key="4">
    <source>
        <dbReference type="EMBL" id="KAF2478562.1"/>
    </source>
</evidence>
<dbReference type="Proteomes" id="UP000799767">
    <property type="component" value="Unassembled WGS sequence"/>
</dbReference>
<dbReference type="RefSeq" id="XP_033585132.1">
    <property type="nucleotide sequence ID" value="XM_033737996.1"/>
</dbReference>
<protein>
    <recommendedName>
        <fullName evidence="3">AB hydrolase-1 domain-containing protein</fullName>
    </recommendedName>
</protein>
<accession>A0A6A6PF38</accession>
<keyword evidence="2" id="KW-0732">Signal</keyword>
<keyword evidence="5" id="KW-1185">Reference proteome</keyword>
<dbReference type="InterPro" id="IPR000073">
    <property type="entry name" value="AB_hydrolase_1"/>
</dbReference>
<name>A0A6A6PF38_9PEZI</name>
<dbReference type="OrthoDB" id="190201at2759"/>
<proteinExistence type="predicted"/>
<reference evidence="4" key="1">
    <citation type="journal article" date="2020" name="Stud. Mycol.">
        <title>101 Dothideomycetes genomes: a test case for predicting lifestyles and emergence of pathogens.</title>
        <authorList>
            <person name="Haridas S."/>
            <person name="Albert R."/>
            <person name="Binder M."/>
            <person name="Bloem J."/>
            <person name="Labutti K."/>
            <person name="Salamov A."/>
            <person name="Andreopoulos B."/>
            <person name="Baker S."/>
            <person name="Barry K."/>
            <person name="Bills G."/>
            <person name="Bluhm B."/>
            <person name="Cannon C."/>
            <person name="Castanera R."/>
            <person name="Culley D."/>
            <person name="Daum C."/>
            <person name="Ezra D."/>
            <person name="Gonzalez J."/>
            <person name="Henrissat B."/>
            <person name="Kuo A."/>
            <person name="Liang C."/>
            <person name="Lipzen A."/>
            <person name="Lutzoni F."/>
            <person name="Magnuson J."/>
            <person name="Mondo S."/>
            <person name="Nolan M."/>
            <person name="Ohm R."/>
            <person name="Pangilinan J."/>
            <person name="Park H.-J."/>
            <person name="Ramirez L."/>
            <person name="Alfaro M."/>
            <person name="Sun H."/>
            <person name="Tritt A."/>
            <person name="Yoshinaga Y."/>
            <person name="Zwiers L.-H."/>
            <person name="Turgeon B."/>
            <person name="Goodwin S."/>
            <person name="Spatafora J."/>
            <person name="Crous P."/>
            <person name="Grigoriev I."/>
        </authorList>
    </citation>
    <scope>NUCLEOTIDE SEQUENCE</scope>
    <source>
        <strain evidence="4">CBS 113389</strain>
    </source>
</reference>
<evidence type="ECO:0000259" key="3">
    <source>
        <dbReference type="Pfam" id="PF12697"/>
    </source>
</evidence>
<evidence type="ECO:0000313" key="5">
    <source>
        <dbReference type="Proteomes" id="UP000799767"/>
    </source>
</evidence>
<dbReference type="GeneID" id="54478998"/>
<dbReference type="Pfam" id="PF12697">
    <property type="entry name" value="Abhydrolase_6"/>
    <property type="match status" value="1"/>
</dbReference>
<sequence length="406" mass="42862">MKFTLAAATAILATVASAKNCKNVTIPITASARNGVFNATIPTTEIEITDLILNLAQQGANYSAATLTGYETVTGNFDIAATYCEPDAGQSSALQILTHGIGFDRSYWDLPFNNYNYSYVNEAVDQYGFSTFSYDRLGIGQSSHGNPLTQIQAYLEVNALYQLTKKLEAGSIPGIPGGFEVVSHAGHSFGSQHTYLLTAMYPNISKCISLTGFSQNGSFVADFEFAANLVQANTVSALSSYPDGYFANANMQSVQYDFFSPGDFDPNILTYAYMNGQPVTIGELLTIGGEIAVPNTFPGAVHIVTGGRDVPYCGGNCLAAPTGYPNIPSTSKKYFTDASVFNVTIIPGAGHGLNLEYDHPTTYASVLNFLLQNGCGPSGSTTNSTSTGSYGGSGSTSTGSSWPSSK</sequence>
<evidence type="ECO:0000256" key="1">
    <source>
        <dbReference type="SAM" id="MobiDB-lite"/>
    </source>
</evidence>
<feature type="chain" id="PRO_5025439246" description="AB hydrolase-1 domain-containing protein" evidence="2">
    <location>
        <begin position="19"/>
        <end position="406"/>
    </location>
</feature>
<feature type="domain" description="AB hydrolase-1" evidence="3">
    <location>
        <begin position="96"/>
        <end position="364"/>
    </location>
</feature>
<feature type="compositionally biased region" description="Low complexity" evidence="1">
    <location>
        <begin position="378"/>
        <end position="388"/>
    </location>
</feature>
<feature type="region of interest" description="Disordered" evidence="1">
    <location>
        <begin position="378"/>
        <end position="406"/>
    </location>
</feature>
<dbReference type="EMBL" id="MU001643">
    <property type="protein sequence ID" value="KAF2478562.1"/>
    <property type="molecule type" value="Genomic_DNA"/>
</dbReference>
<feature type="compositionally biased region" description="Low complexity" evidence="1">
    <location>
        <begin position="395"/>
        <end position="406"/>
    </location>
</feature>
<gene>
    <name evidence="4" type="ORF">BDY17DRAFT_341555</name>
</gene>
<dbReference type="Gene3D" id="3.40.50.1820">
    <property type="entry name" value="alpha/beta hydrolase"/>
    <property type="match status" value="1"/>
</dbReference>
<dbReference type="AlphaFoldDB" id="A0A6A6PF38"/>
<organism evidence="4 5">
    <name type="scientific">Neohortaea acidophila</name>
    <dbReference type="NCBI Taxonomy" id="245834"/>
    <lineage>
        <taxon>Eukaryota</taxon>
        <taxon>Fungi</taxon>
        <taxon>Dikarya</taxon>
        <taxon>Ascomycota</taxon>
        <taxon>Pezizomycotina</taxon>
        <taxon>Dothideomycetes</taxon>
        <taxon>Dothideomycetidae</taxon>
        <taxon>Mycosphaerellales</taxon>
        <taxon>Teratosphaeriaceae</taxon>
        <taxon>Neohortaea</taxon>
    </lineage>
</organism>
<feature type="signal peptide" evidence="2">
    <location>
        <begin position="1"/>
        <end position="18"/>
    </location>
</feature>
<evidence type="ECO:0000256" key="2">
    <source>
        <dbReference type="SAM" id="SignalP"/>
    </source>
</evidence>
<dbReference type="InterPro" id="IPR029058">
    <property type="entry name" value="AB_hydrolase_fold"/>
</dbReference>